<evidence type="ECO:0000256" key="2">
    <source>
        <dbReference type="SAM" id="Phobius"/>
    </source>
</evidence>
<evidence type="ECO:0000256" key="1">
    <source>
        <dbReference type="SAM" id="MobiDB-lite"/>
    </source>
</evidence>
<dbReference type="EMBL" id="PP756681">
    <property type="protein sequence ID" value="XAO37608.1"/>
    <property type="molecule type" value="Genomic_DNA"/>
</dbReference>
<gene>
    <name evidence="3" type="primary">m164</name>
</gene>
<feature type="transmembrane region" description="Helical" evidence="2">
    <location>
        <begin position="358"/>
        <end position="379"/>
    </location>
</feature>
<reference evidence="3" key="1">
    <citation type="submission" date="2024-05" db="EMBL/GenBank/DDBJ databases">
        <title>Fine-tuning the evolutionary stability and environmental longevity of recombinant transmissible vaccines.</title>
        <authorList>
            <person name="Chan B."/>
            <person name="Nuismer S.L."/>
            <person name="Nichols J."/>
            <person name="Davison A.J."/>
            <person name="Alqirbi H."/>
            <person name="Jarvis M.A."/>
            <person name="Redwood A.J."/>
        </authorList>
    </citation>
    <scope>NUCLEOTIDE SEQUENCE</scope>
    <source>
        <strain evidence="3">K181</strain>
    </source>
</reference>
<dbReference type="EMBL" id="PP756678">
    <property type="protein sequence ID" value="XAO37188.1"/>
    <property type="molecule type" value="Genomic_DNA"/>
</dbReference>
<keyword evidence="2" id="KW-0472">Membrane</keyword>
<name>A0AAU6W7N0_9BETA</name>
<keyword evidence="2" id="KW-0812">Transmembrane</keyword>
<protein>
    <submittedName>
        <fullName evidence="3">Protein m164</fullName>
    </submittedName>
</protein>
<feature type="region of interest" description="Disordered" evidence="1">
    <location>
        <begin position="41"/>
        <end position="60"/>
    </location>
</feature>
<proteinExistence type="predicted"/>
<keyword evidence="2" id="KW-1133">Transmembrane helix</keyword>
<sequence>MFLRGCRRGRRAATVSLAGCGEPELPMCRRRVACSHFDRGSRGGTRVGPRGPRCVPTSSRRPRRRYRRRLPFCIPWTEEDRRSRRLFKAGMLALIYAAASAAGTASASAVGSCVDGVLSDNCMNKIYPDQDKAAVICHVKPGSVKKFVGSWSFALPEGRDFQTTTIATFDAESFHIHVAGFTGMADALSMTTELWPPSGFSGLVVCDIDHVSQAMCLIPPPLLRWVPGEELLTIEPVVPDAAEPFGKDYCRTWGADAGPPRYSRIFWAVNNQAIVAAGEETLGTTDFLWMSNRLEGFTVNASDLALSFPIRSDLPVCVSCVVGSGGNLLSLPTIECRPVHVARSSTGSKSCDCQLERFLAAFVVMLCITIVTIVVYIYLVSDVRPSLFPTFEIRYFTGGVPVNGVVSRNHQPWRAATNASSRVGRSS</sequence>
<organism evidence="3">
    <name type="scientific">Muromegalovirus muridbeta1</name>
    <dbReference type="NCBI Taxonomy" id="3050323"/>
    <lineage>
        <taxon>Viruses</taxon>
        <taxon>Duplodnaviria</taxon>
        <taxon>Heunggongvirae</taxon>
        <taxon>Peploviricota</taxon>
        <taxon>Herviviricetes</taxon>
        <taxon>Herpesvirales</taxon>
        <taxon>Orthoherpesviridae</taxon>
        <taxon>Betaherpesvirinae</taxon>
        <taxon>Muromegalovirus</taxon>
    </lineage>
</organism>
<dbReference type="EMBL" id="PP756679">
    <property type="protein sequence ID" value="XAO37328.1"/>
    <property type="molecule type" value="Genomic_DNA"/>
</dbReference>
<evidence type="ECO:0000313" key="3">
    <source>
        <dbReference type="EMBL" id="XAO37468.1"/>
    </source>
</evidence>
<dbReference type="EMBL" id="PP756680">
    <property type="protein sequence ID" value="XAO37468.1"/>
    <property type="molecule type" value="Genomic_DNA"/>
</dbReference>
<accession>A0AAU6W7N0</accession>